<evidence type="ECO:0000313" key="6">
    <source>
        <dbReference type="EMBL" id="MCU7693848.1"/>
    </source>
</evidence>
<comment type="caution">
    <text evidence="6">The sequence shown here is derived from an EMBL/GenBank/DDBJ whole genome shotgun (WGS) entry which is preliminary data.</text>
</comment>
<keyword evidence="6" id="KW-0675">Receptor</keyword>
<evidence type="ECO:0000259" key="5">
    <source>
        <dbReference type="Pfam" id="PF14905"/>
    </source>
</evidence>
<dbReference type="RefSeq" id="WP_263037334.1">
    <property type="nucleotide sequence ID" value="NZ_JAOTPL010000004.1"/>
</dbReference>
<proteinExistence type="predicted"/>
<dbReference type="EMBL" id="JAOTPL010000004">
    <property type="protein sequence ID" value="MCU7693848.1"/>
    <property type="molecule type" value="Genomic_DNA"/>
</dbReference>
<keyword evidence="2" id="KW-0472">Membrane</keyword>
<evidence type="ECO:0000313" key="7">
    <source>
        <dbReference type="Proteomes" id="UP001209317"/>
    </source>
</evidence>
<name>A0AAE3IMF2_9BACT</name>
<dbReference type="Pfam" id="PF14905">
    <property type="entry name" value="OMP_b-brl_3"/>
    <property type="match status" value="1"/>
</dbReference>
<dbReference type="Gene3D" id="2.40.170.20">
    <property type="entry name" value="TonB-dependent receptor, beta-barrel domain"/>
    <property type="match status" value="1"/>
</dbReference>
<keyword evidence="4" id="KW-0732">Signal</keyword>
<keyword evidence="3" id="KW-0998">Cell outer membrane</keyword>
<dbReference type="Gene3D" id="2.60.40.1120">
    <property type="entry name" value="Carboxypeptidase-like, regulatory domain"/>
    <property type="match status" value="1"/>
</dbReference>
<feature type="domain" description="Outer membrane protein beta-barrel" evidence="5">
    <location>
        <begin position="374"/>
        <end position="776"/>
    </location>
</feature>
<dbReference type="Gene3D" id="2.170.130.10">
    <property type="entry name" value="TonB-dependent receptor, plug domain"/>
    <property type="match status" value="1"/>
</dbReference>
<feature type="signal peptide" evidence="4">
    <location>
        <begin position="1"/>
        <end position="20"/>
    </location>
</feature>
<dbReference type="GO" id="GO:0009279">
    <property type="term" value="C:cell outer membrane"/>
    <property type="evidence" value="ECO:0007669"/>
    <property type="project" value="UniProtKB-SubCell"/>
</dbReference>
<dbReference type="InterPro" id="IPR008969">
    <property type="entry name" value="CarboxyPept-like_regulatory"/>
</dbReference>
<feature type="chain" id="PRO_5042018021" evidence="4">
    <location>
        <begin position="21"/>
        <end position="803"/>
    </location>
</feature>
<gene>
    <name evidence="6" type="ORF">OD355_04875</name>
</gene>
<evidence type="ECO:0000256" key="4">
    <source>
        <dbReference type="SAM" id="SignalP"/>
    </source>
</evidence>
<dbReference type="Proteomes" id="UP001209317">
    <property type="component" value="Unassembled WGS sequence"/>
</dbReference>
<dbReference type="InterPro" id="IPR041700">
    <property type="entry name" value="OMP_b-brl_3"/>
</dbReference>
<protein>
    <submittedName>
        <fullName evidence="6">TonB-dependent receptor</fullName>
    </submittedName>
</protein>
<sequence length="803" mass="90656">MKILLLNILCLFALSGYSQLIVSGQITGQVTNDKNQPVPFATIRIQQPDSTQKTVAEKITDENGKYEIGLQQPGEYIFHISSTGYESLSRKVTVSREEKQLNFTLQKNAENLNDVTVTSSASMIQRKTDRIVMQVENNPLSSGKSSMEMMNLAPGVLIYNNQITLNGNGGVRVMVDGKMLNLSGQDLANYLNSLRAEDIKSIEVIAHPPAEYDAQGTGGLINIVLKKNRNSGLNGSIYGNYTQGRYAGTSDGININYKKNKFSLFGNGSYYSQKRFEELEQYRTLANNGVFTAKNNFVSTGTNNRQKAGITYDINDNQFISLEYNRAYNKYTSSGNAQTLTTFPDASLNTKTEGTYPGTYAAHYNNAGLRYQLKTDTLGSKFTFLADYTKNKVENTSDIRTFLYNAQNTLLTDTSFRNATPGDAQIYTADAKYTQVFKGGHTFSLGSKLTATRIKNIAFFEYLQNGKWYESIKQNYQYNYDENIVAGYVSYEGVIAKTNVQLGLRGEYTDLTGMLIAQGVETPNPNKYFSLFPNVYLSKAVNKTGDNTVNFSYNRRFNRPSFHELNPYVGYADNYTIGMGNPFLRPEFNNSYELGFTLKNKYMFTLNYTHNRDIINRVIRNDENDPKVMIQQPLNSGNSDNLMLTVFAPVKITKWWNAQNTAQLSYQKIEAPEYKIEKPIAFLQSQHTFTVNKTTSFTLSGFYISNFIFANGLINPFGMVNAGFSKKFAKDKFTFKANVNDIFYTQTIKGNMSYKDFILGIRSRHQSRTFTVGLTYNFKAGKSFNVKKLQSSSEEEQKRLDKN</sequence>
<evidence type="ECO:0000256" key="2">
    <source>
        <dbReference type="ARBA" id="ARBA00023136"/>
    </source>
</evidence>
<dbReference type="AlphaFoldDB" id="A0AAE3IMF2"/>
<accession>A0AAE3IMF2</accession>
<comment type="subcellular location">
    <subcellularLocation>
        <location evidence="1">Cell outer membrane</location>
    </subcellularLocation>
</comment>
<dbReference type="InterPro" id="IPR036942">
    <property type="entry name" value="Beta-barrel_TonB_sf"/>
</dbReference>
<dbReference type="SUPFAM" id="SSF56935">
    <property type="entry name" value="Porins"/>
    <property type="match status" value="1"/>
</dbReference>
<reference evidence="6" key="1">
    <citation type="submission" date="2022-10" db="EMBL/GenBank/DDBJ databases">
        <authorList>
            <person name="Kim H.S."/>
            <person name="Kim J.-S."/>
            <person name="Suh M.K."/>
            <person name="Eom M.K."/>
            <person name="Lee J.-S."/>
        </authorList>
    </citation>
    <scope>NUCLEOTIDE SEQUENCE</scope>
    <source>
        <strain evidence="6">LIP-5</strain>
    </source>
</reference>
<evidence type="ECO:0000256" key="3">
    <source>
        <dbReference type="ARBA" id="ARBA00023237"/>
    </source>
</evidence>
<dbReference type="InterPro" id="IPR037066">
    <property type="entry name" value="Plug_dom_sf"/>
</dbReference>
<dbReference type="Pfam" id="PF13715">
    <property type="entry name" value="CarbopepD_reg_2"/>
    <property type="match status" value="1"/>
</dbReference>
<dbReference type="SUPFAM" id="SSF49464">
    <property type="entry name" value="Carboxypeptidase regulatory domain-like"/>
    <property type="match status" value="1"/>
</dbReference>
<organism evidence="6 7">
    <name type="scientific">Haoranjiania flava</name>
    <dbReference type="NCBI Taxonomy" id="1856322"/>
    <lineage>
        <taxon>Bacteria</taxon>
        <taxon>Pseudomonadati</taxon>
        <taxon>Bacteroidota</taxon>
        <taxon>Chitinophagia</taxon>
        <taxon>Chitinophagales</taxon>
        <taxon>Chitinophagaceae</taxon>
        <taxon>Haoranjiania</taxon>
    </lineage>
</organism>
<keyword evidence="7" id="KW-1185">Reference proteome</keyword>
<evidence type="ECO:0000256" key="1">
    <source>
        <dbReference type="ARBA" id="ARBA00004442"/>
    </source>
</evidence>